<reference evidence="2" key="1">
    <citation type="journal article" date="2011" name="PLoS Genet.">
        <title>Genomic analysis of the necrotrophic fungal pathogens Sclerotinia sclerotiorum and Botrytis cinerea.</title>
        <authorList>
            <person name="Amselem J."/>
            <person name="Cuomo C.A."/>
            <person name="van Kan J.A."/>
            <person name="Viaud M."/>
            <person name="Benito E.P."/>
            <person name="Couloux A."/>
            <person name="Coutinho P.M."/>
            <person name="de Vries R.P."/>
            <person name="Dyer P.S."/>
            <person name="Fillinger S."/>
            <person name="Fournier E."/>
            <person name="Gout L."/>
            <person name="Hahn M."/>
            <person name="Kohn L."/>
            <person name="Lapalu N."/>
            <person name="Plummer K.M."/>
            <person name="Pradier J.M."/>
            <person name="Quevillon E."/>
            <person name="Sharon A."/>
            <person name="Simon A."/>
            <person name="ten Have A."/>
            <person name="Tudzynski B."/>
            <person name="Tudzynski P."/>
            <person name="Wincker P."/>
            <person name="Andrew M."/>
            <person name="Anthouard V."/>
            <person name="Beever R.E."/>
            <person name="Beffa R."/>
            <person name="Benoit I."/>
            <person name="Bouzid O."/>
            <person name="Brault B."/>
            <person name="Chen Z."/>
            <person name="Choquer M."/>
            <person name="Collemare J."/>
            <person name="Cotton P."/>
            <person name="Danchin E.G."/>
            <person name="Da Silva C."/>
            <person name="Gautier A."/>
            <person name="Giraud C."/>
            <person name="Giraud T."/>
            <person name="Gonzalez C."/>
            <person name="Grossetete S."/>
            <person name="Guldener U."/>
            <person name="Henrissat B."/>
            <person name="Howlett B.J."/>
            <person name="Kodira C."/>
            <person name="Kretschmer M."/>
            <person name="Lappartient A."/>
            <person name="Leroch M."/>
            <person name="Levis C."/>
            <person name="Mauceli E."/>
            <person name="Neuveglise C."/>
            <person name="Oeser B."/>
            <person name="Pearson M."/>
            <person name="Poulain J."/>
            <person name="Poussereau N."/>
            <person name="Quesneville H."/>
            <person name="Rascle C."/>
            <person name="Schumacher J."/>
            <person name="Segurens B."/>
            <person name="Sexton A."/>
            <person name="Silva E."/>
            <person name="Sirven C."/>
            <person name="Soanes D.M."/>
            <person name="Talbot N.J."/>
            <person name="Templeton M."/>
            <person name="Yandava C."/>
            <person name="Yarden O."/>
            <person name="Zeng Q."/>
            <person name="Rollins J.A."/>
            <person name="Lebrun M.H."/>
            <person name="Dickman M."/>
        </authorList>
    </citation>
    <scope>NUCLEOTIDE SEQUENCE [LARGE SCALE GENOMIC DNA]</scope>
    <source>
        <strain evidence="2">T4</strain>
    </source>
</reference>
<gene>
    <name evidence="1" type="ORF">BofuT4_P069880.1</name>
</gene>
<accession>G2XQP3</accession>
<protein>
    <submittedName>
        <fullName evidence="1">Uncharacterized protein</fullName>
    </submittedName>
</protein>
<name>G2XQP3_BOTF4</name>
<evidence type="ECO:0000313" key="2">
    <source>
        <dbReference type="Proteomes" id="UP000008177"/>
    </source>
</evidence>
<dbReference type="HOGENOM" id="CLU_2096495_0_0_1"/>
<dbReference type="Proteomes" id="UP000008177">
    <property type="component" value="Unplaced contigs"/>
</dbReference>
<sequence length="116" mass="12823">MAEYGYRQNGGGGGGRKRITTSFEVLELTIDGLQYGICRDQFLTSIPHINPSGKVIFEPKAPVEEMFRSLPYHTSVSPRGNGGMRCHLKMESGFFTGRNLGVRVQNRDAEATKNGQ</sequence>
<evidence type="ECO:0000313" key="1">
    <source>
        <dbReference type="EMBL" id="CCD43148.1"/>
    </source>
</evidence>
<proteinExistence type="predicted"/>
<dbReference type="InParanoid" id="G2XQP3"/>
<dbReference type="EMBL" id="FQ790252">
    <property type="protein sequence ID" value="CCD43148.1"/>
    <property type="molecule type" value="Genomic_DNA"/>
</dbReference>
<dbReference type="AlphaFoldDB" id="G2XQP3"/>
<organism evidence="1 2">
    <name type="scientific">Botryotinia fuckeliana (strain T4)</name>
    <name type="common">Noble rot fungus</name>
    <name type="synonym">Botrytis cinerea</name>
    <dbReference type="NCBI Taxonomy" id="999810"/>
    <lineage>
        <taxon>Eukaryota</taxon>
        <taxon>Fungi</taxon>
        <taxon>Dikarya</taxon>
        <taxon>Ascomycota</taxon>
        <taxon>Pezizomycotina</taxon>
        <taxon>Leotiomycetes</taxon>
        <taxon>Helotiales</taxon>
        <taxon>Sclerotiniaceae</taxon>
        <taxon>Botrytis</taxon>
    </lineage>
</organism>